<protein>
    <submittedName>
        <fullName evidence="3">Uncharacterized protein</fullName>
    </submittedName>
</protein>
<gene>
    <name evidence="3" type="ORF">GGQ88_002823</name>
</gene>
<keyword evidence="4" id="KW-1185">Reference proteome</keyword>
<feature type="signal peptide" evidence="2">
    <location>
        <begin position="1"/>
        <end position="22"/>
    </location>
</feature>
<organism evidence="3 4">
    <name type="scientific">Novosphingobium hassiacum</name>
    <dbReference type="NCBI Taxonomy" id="173676"/>
    <lineage>
        <taxon>Bacteria</taxon>
        <taxon>Pseudomonadati</taxon>
        <taxon>Pseudomonadota</taxon>
        <taxon>Alphaproteobacteria</taxon>
        <taxon>Sphingomonadales</taxon>
        <taxon>Sphingomonadaceae</taxon>
        <taxon>Novosphingobium</taxon>
    </lineage>
</organism>
<evidence type="ECO:0000256" key="1">
    <source>
        <dbReference type="SAM" id="MobiDB-lite"/>
    </source>
</evidence>
<keyword evidence="2" id="KW-0732">Signal</keyword>
<accession>A0A7W5ZZS4</accession>
<reference evidence="3 4" key="1">
    <citation type="submission" date="2020-08" db="EMBL/GenBank/DDBJ databases">
        <title>Genomic Encyclopedia of Type Strains, Phase IV (KMG-IV): sequencing the most valuable type-strain genomes for metagenomic binning, comparative biology and taxonomic classification.</title>
        <authorList>
            <person name="Goeker M."/>
        </authorList>
    </citation>
    <scope>NUCLEOTIDE SEQUENCE [LARGE SCALE GENOMIC DNA]</scope>
    <source>
        <strain evidence="3 4">DSM 14552</strain>
    </source>
</reference>
<evidence type="ECO:0000256" key="2">
    <source>
        <dbReference type="SAM" id="SignalP"/>
    </source>
</evidence>
<comment type="caution">
    <text evidence="3">The sequence shown here is derived from an EMBL/GenBank/DDBJ whole genome shotgun (WGS) entry which is preliminary data.</text>
</comment>
<name>A0A7W5ZZS4_9SPHN</name>
<sequence>MLIATLIAASALHAAPASPIAAAPWSLANPSGAAGRAGASLPHPDAAKAAPKHKVASRIVCHPDPTKSIGCSHDKAREAAEQRAEAARKANEA</sequence>
<feature type="chain" id="PRO_5030836357" evidence="2">
    <location>
        <begin position="23"/>
        <end position="93"/>
    </location>
</feature>
<proteinExistence type="predicted"/>
<feature type="region of interest" description="Disordered" evidence="1">
    <location>
        <begin position="24"/>
        <end position="93"/>
    </location>
</feature>
<dbReference type="EMBL" id="JACICY010000006">
    <property type="protein sequence ID" value="MBB3861539.1"/>
    <property type="molecule type" value="Genomic_DNA"/>
</dbReference>
<dbReference type="Proteomes" id="UP000562395">
    <property type="component" value="Unassembled WGS sequence"/>
</dbReference>
<dbReference type="AlphaFoldDB" id="A0A7W5ZZS4"/>
<evidence type="ECO:0000313" key="3">
    <source>
        <dbReference type="EMBL" id="MBB3861539.1"/>
    </source>
</evidence>
<feature type="compositionally biased region" description="Basic and acidic residues" evidence="1">
    <location>
        <begin position="72"/>
        <end position="93"/>
    </location>
</feature>
<evidence type="ECO:0000313" key="4">
    <source>
        <dbReference type="Proteomes" id="UP000562395"/>
    </source>
</evidence>
<dbReference type="RefSeq" id="WP_183614030.1">
    <property type="nucleotide sequence ID" value="NZ_JACICY010000006.1"/>
</dbReference>